<dbReference type="CDD" id="cd01389">
    <property type="entry name" value="HMG-box_ROX1-like"/>
    <property type="match status" value="1"/>
</dbReference>
<dbReference type="InterPro" id="IPR009071">
    <property type="entry name" value="HMG_box_dom"/>
</dbReference>
<evidence type="ECO:0000259" key="6">
    <source>
        <dbReference type="PROSITE" id="PS50118"/>
    </source>
</evidence>
<dbReference type="OrthoDB" id="6247875at2759"/>
<feature type="DNA-binding region" description="HMG box" evidence="4">
    <location>
        <begin position="130"/>
        <end position="198"/>
    </location>
</feature>
<dbReference type="RefSeq" id="XP_016245170.1">
    <property type="nucleotide sequence ID" value="XM_016397979.1"/>
</dbReference>
<dbReference type="EMBL" id="KN847045">
    <property type="protein sequence ID" value="KIW24954.1"/>
    <property type="molecule type" value="Genomic_DNA"/>
</dbReference>
<dbReference type="VEuPathDB" id="FungiDB:PV07_10630"/>
<feature type="region of interest" description="Disordered" evidence="5">
    <location>
        <begin position="822"/>
        <end position="841"/>
    </location>
</feature>
<feature type="compositionally biased region" description="Low complexity" evidence="5">
    <location>
        <begin position="711"/>
        <end position="724"/>
    </location>
</feature>
<dbReference type="HOGENOM" id="CLU_010453_0_0_1"/>
<dbReference type="GeneID" id="27349824"/>
<dbReference type="GO" id="GO:0000122">
    <property type="term" value="P:negative regulation of transcription by RNA polymerase II"/>
    <property type="evidence" value="ECO:0007669"/>
    <property type="project" value="TreeGrafter"/>
</dbReference>
<feature type="domain" description="HMG box" evidence="6">
    <location>
        <begin position="130"/>
        <end position="198"/>
    </location>
</feature>
<feature type="region of interest" description="Disordered" evidence="5">
    <location>
        <begin position="44"/>
        <end position="120"/>
    </location>
</feature>
<dbReference type="GO" id="GO:0030154">
    <property type="term" value="P:cell differentiation"/>
    <property type="evidence" value="ECO:0007669"/>
    <property type="project" value="TreeGrafter"/>
</dbReference>
<dbReference type="SMART" id="SM00398">
    <property type="entry name" value="HMG"/>
    <property type="match status" value="1"/>
</dbReference>
<feature type="region of interest" description="Disordered" evidence="5">
    <location>
        <begin position="631"/>
        <end position="731"/>
    </location>
</feature>
<keyword evidence="8" id="KW-1185">Reference proteome</keyword>
<dbReference type="Gene3D" id="1.10.30.10">
    <property type="entry name" value="High mobility group box domain"/>
    <property type="match status" value="1"/>
</dbReference>
<dbReference type="STRING" id="569365.A0A0D2CN46"/>
<dbReference type="GO" id="GO:0005634">
    <property type="term" value="C:nucleus"/>
    <property type="evidence" value="ECO:0007669"/>
    <property type="project" value="UniProtKB-UniRule"/>
</dbReference>
<feature type="compositionally biased region" description="Low complexity" evidence="5">
    <location>
        <begin position="829"/>
        <end position="838"/>
    </location>
</feature>
<dbReference type="PROSITE" id="PS50118">
    <property type="entry name" value="HMG_BOX_2"/>
    <property type="match status" value="1"/>
</dbReference>
<name>A0A0D2CN46_9EURO</name>
<evidence type="ECO:0000313" key="7">
    <source>
        <dbReference type="EMBL" id="KIW24954.1"/>
    </source>
</evidence>
<feature type="region of interest" description="Disordered" evidence="5">
    <location>
        <begin position="186"/>
        <end position="227"/>
    </location>
</feature>
<feature type="compositionally biased region" description="Basic and acidic residues" evidence="5">
    <location>
        <begin position="64"/>
        <end position="81"/>
    </location>
</feature>
<organism evidence="7 8">
    <name type="scientific">Cladophialophora immunda</name>
    <dbReference type="NCBI Taxonomy" id="569365"/>
    <lineage>
        <taxon>Eukaryota</taxon>
        <taxon>Fungi</taxon>
        <taxon>Dikarya</taxon>
        <taxon>Ascomycota</taxon>
        <taxon>Pezizomycotina</taxon>
        <taxon>Eurotiomycetes</taxon>
        <taxon>Chaetothyriomycetidae</taxon>
        <taxon>Chaetothyriales</taxon>
        <taxon>Herpotrichiellaceae</taxon>
        <taxon>Cladophialophora</taxon>
    </lineage>
</organism>
<dbReference type="InterPro" id="IPR050140">
    <property type="entry name" value="SRY-related_HMG-box_TF-like"/>
</dbReference>
<dbReference type="Proteomes" id="UP000054466">
    <property type="component" value="Unassembled WGS sequence"/>
</dbReference>
<evidence type="ECO:0000256" key="2">
    <source>
        <dbReference type="ARBA" id="ARBA00023125"/>
    </source>
</evidence>
<accession>A0A0D2CN46</accession>
<feature type="compositionally biased region" description="Polar residues" evidence="5">
    <location>
        <begin position="206"/>
        <end position="225"/>
    </location>
</feature>
<dbReference type="SUPFAM" id="SSF47095">
    <property type="entry name" value="HMG-box"/>
    <property type="match status" value="1"/>
</dbReference>
<dbReference type="InterPro" id="IPR036910">
    <property type="entry name" value="HMG_box_dom_sf"/>
</dbReference>
<dbReference type="GO" id="GO:0000978">
    <property type="term" value="F:RNA polymerase II cis-regulatory region sequence-specific DNA binding"/>
    <property type="evidence" value="ECO:0007669"/>
    <property type="project" value="TreeGrafter"/>
</dbReference>
<dbReference type="Pfam" id="PF00505">
    <property type="entry name" value="HMG_box"/>
    <property type="match status" value="1"/>
</dbReference>
<evidence type="ECO:0000313" key="8">
    <source>
        <dbReference type="Proteomes" id="UP000054466"/>
    </source>
</evidence>
<dbReference type="PANTHER" id="PTHR10270:SF320">
    <property type="entry name" value="BOX TRANSCRIPTIONAL REGULATOR, PUTATIVE (AFU_ORTHOLOGUE AFUA_4G10820)-RELATED"/>
    <property type="match status" value="1"/>
</dbReference>
<keyword evidence="2 4" id="KW-0238">DNA-binding</keyword>
<dbReference type="AlphaFoldDB" id="A0A0D2CN46"/>
<keyword evidence="1" id="KW-0805">Transcription regulation</keyword>
<evidence type="ECO:0000256" key="4">
    <source>
        <dbReference type="PROSITE-ProRule" id="PRU00267"/>
    </source>
</evidence>
<reference evidence="7 8" key="1">
    <citation type="submission" date="2015-01" db="EMBL/GenBank/DDBJ databases">
        <title>The Genome Sequence of Cladophialophora immunda CBS83496.</title>
        <authorList>
            <consortium name="The Broad Institute Genomics Platform"/>
            <person name="Cuomo C."/>
            <person name="de Hoog S."/>
            <person name="Gorbushina A."/>
            <person name="Stielow B."/>
            <person name="Teixiera M."/>
            <person name="Abouelleil A."/>
            <person name="Chapman S.B."/>
            <person name="Priest M."/>
            <person name="Young S.K."/>
            <person name="Wortman J."/>
            <person name="Nusbaum C."/>
            <person name="Birren B."/>
        </authorList>
    </citation>
    <scope>NUCLEOTIDE SEQUENCE [LARGE SCALE GENOMIC DNA]</scope>
    <source>
        <strain evidence="7 8">CBS 83496</strain>
    </source>
</reference>
<feature type="compositionally biased region" description="Pro residues" evidence="5">
    <location>
        <begin position="679"/>
        <end position="695"/>
    </location>
</feature>
<keyword evidence="3" id="KW-0804">Transcription</keyword>
<feature type="compositionally biased region" description="Pro residues" evidence="5">
    <location>
        <begin position="299"/>
        <end position="310"/>
    </location>
</feature>
<keyword evidence="4" id="KW-0539">Nucleus</keyword>
<evidence type="ECO:0000256" key="1">
    <source>
        <dbReference type="ARBA" id="ARBA00023015"/>
    </source>
</evidence>
<evidence type="ECO:0000256" key="5">
    <source>
        <dbReference type="SAM" id="MobiDB-lite"/>
    </source>
</evidence>
<gene>
    <name evidence="7" type="ORF">PV07_10630</name>
</gene>
<protein>
    <recommendedName>
        <fullName evidence="6">HMG box domain-containing protein</fullName>
    </recommendedName>
</protein>
<dbReference type="GO" id="GO:0001228">
    <property type="term" value="F:DNA-binding transcription activator activity, RNA polymerase II-specific"/>
    <property type="evidence" value="ECO:0007669"/>
    <property type="project" value="TreeGrafter"/>
</dbReference>
<proteinExistence type="predicted"/>
<dbReference type="FunFam" id="1.10.30.10:FF:000041">
    <property type="entry name" value="HMG box family protein"/>
    <property type="match status" value="1"/>
</dbReference>
<feature type="region of interest" description="Disordered" evidence="5">
    <location>
        <begin position="299"/>
        <end position="319"/>
    </location>
</feature>
<evidence type="ECO:0000256" key="3">
    <source>
        <dbReference type="ARBA" id="ARBA00023163"/>
    </source>
</evidence>
<dbReference type="PANTHER" id="PTHR10270">
    <property type="entry name" value="SOX TRANSCRIPTION FACTOR"/>
    <property type="match status" value="1"/>
</dbReference>
<sequence>MTSATGDHHLPNLPAWYRLLPKPPTGHNLALRRTSSLAQHHLFHDRSPTRHASSQDGGPAHLPESSKHTGANREEYIERPQETANGDSGSTSPSRRGRSLEMETQPHPAAVRKGSNSRENICLCPASPKIPRPRNSFILFRQHQQASIIAQNPGIPNPEVSKIIGEQWRGLSAEAKEEWNLLAEEEKARHQQQYPGYRYHPRRNGRVSNQSSLSGPSSAEAQESCSKCGGKPMNYYSNPAPVYTPPASTTRPTMAVTVPAKRGYVVSAAPPGSRIHGQPALSPEHVTFQRVDPRLVYAVPPPSQTLPTPPSAESQDAKRRRFNGNGLYLPAREVYPEASYSYAHSPTSSGVYARQEILQHPQQIPIQHVQVAKPQMVSPPRAAYPRPPQLQPIRPPPHHQKNRSNVALPPIETMVTQTPVKAPSTQSQSSGVEAMIMSIPVLNKIKVLSQISGPLPAPGLASPRPQIRGAIIAVEGMDAASVDNMTNSLAEQLEKEGKFAVRIFGGPDPYSMMRGAKAIPSAGKKRGMTPDAYLDVMSQWHKINKDMVEYITSRPGPGSQSSPIMIDHQDEDHPMTEAEDHPQPPMPSERILQAGVASHSSSAVQESRIDQLDSAISPKTISKAADMSINSPFVNSVGHKGRSQSTPGLWANKELTTGPDTRAIQAPLTFPRPLNSKRIPPPPDTPPPSTPPPPAVSNSHTLSRVPPPLPASSVPRPASAQPPATTTSCTNPSEAIPIAIVPHFQLTTVDANSISMPINDGFSPPAHWQWFATLWRGSIGPDITIIIRGADEEPAEGVDVVKQTPIQGNHPGVVGGAHGNSGVGRDRVSSVTSSQSHSGGTGVEIRLQDSRAVIVKTGLAGLNMAAGEDAKGAGKTLTGAQQAKEMENWDKAKRRVGFEVEEFLRR</sequence>